<proteinExistence type="predicted"/>
<dbReference type="EMBL" id="CM003609">
    <property type="protein sequence ID" value="KYP63339.1"/>
    <property type="molecule type" value="Genomic_DNA"/>
</dbReference>
<evidence type="ECO:0000313" key="2">
    <source>
        <dbReference type="Proteomes" id="UP000075243"/>
    </source>
</evidence>
<accession>A0A151T8F5</accession>
<organism evidence="1 2">
    <name type="scientific">Cajanus cajan</name>
    <name type="common">Pigeon pea</name>
    <name type="synonym">Cajanus indicus</name>
    <dbReference type="NCBI Taxonomy" id="3821"/>
    <lineage>
        <taxon>Eukaryota</taxon>
        <taxon>Viridiplantae</taxon>
        <taxon>Streptophyta</taxon>
        <taxon>Embryophyta</taxon>
        <taxon>Tracheophyta</taxon>
        <taxon>Spermatophyta</taxon>
        <taxon>Magnoliopsida</taxon>
        <taxon>eudicotyledons</taxon>
        <taxon>Gunneridae</taxon>
        <taxon>Pentapetalae</taxon>
        <taxon>rosids</taxon>
        <taxon>fabids</taxon>
        <taxon>Fabales</taxon>
        <taxon>Fabaceae</taxon>
        <taxon>Papilionoideae</taxon>
        <taxon>50 kb inversion clade</taxon>
        <taxon>NPAAA clade</taxon>
        <taxon>indigoferoid/millettioid clade</taxon>
        <taxon>Phaseoleae</taxon>
        <taxon>Cajanus</taxon>
    </lineage>
</organism>
<dbReference type="Gramene" id="C.cajan_17395.t">
    <property type="protein sequence ID" value="C.cajan_17395.t.cds1"/>
    <property type="gene ID" value="C.cajan_17395"/>
</dbReference>
<dbReference type="Proteomes" id="UP000075243">
    <property type="component" value="Chromosome 7"/>
</dbReference>
<dbReference type="OMA" id="MIMARLW"/>
<dbReference type="AlphaFoldDB" id="A0A151T8F5"/>
<sequence>MADPIAEVVNNASQNTREQLQNLNTAYRLNGKNYLKWAQLVRRTLKGKGKANHLTEDAPKEEDPKFTKWDEEDSMIMARLWNSMIPEKFIIIMNSQMNSPEIGSHWTIKSLRSNKVIKL</sequence>
<evidence type="ECO:0000313" key="1">
    <source>
        <dbReference type="EMBL" id="KYP63339.1"/>
    </source>
</evidence>
<reference evidence="1 2" key="1">
    <citation type="journal article" date="2012" name="Nat. Biotechnol.">
        <title>Draft genome sequence of pigeonpea (Cajanus cajan), an orphan legume crop of resource-poor farmers.</title>
        <authorList>
            <person name="Varshney R.K."/>
            <person name="Chen W."/>
            <person name="Li Y."/>
            <person name="Bharti A.K."/>
            <person name="Saxena R.K."/>
            <person name="Schlueter J.A."/>
            <person name="Donoghue M.T."/>
            <person name="Azam S."/>
            <person name="Fan G."/>
            <person name="Whaley A.M."/>
            <person name="Farmer A.D."/>
            <person name="Sheridan J."/>
            <person name="Iwata A."/>
            <person name="Tuteja R."/>
            <person name="Penmetsa R.V."/>
            <person name="Wu W."/>
            <person name="Upadhyaya H.D."/>
            <person name="Yang S.P."/>
            <person name="Shah T."/>
            <person name="Saxena K.B."/>
            <person name="Michael T."/>
            <person name="McCombie W.R."/>
            <person name="Yang B."/>
            <person name="Zhang G."/>
            <person name="Yang H."/>
            <person name="Wang J."/>
            <person name="Spillane C."/>
            <person name="Cook D.R."/>
            <person name="May G.D."/>
            <person name="Xu X."/>
            <person name="Jackson S.A."/>
        </authorList>
    </citation>
    <scope>NUCLEOTIDE SEQUENCE [LARGE SCALE GENOMIC DNA]</scope>
    <source>
        <strain evidence="2">cv. Asha</strain>
    </source>
</reference>
<name>A0A151T8F5_CAJCA</name>
<gene>
    <name evidence="1" type="ORF">KK1_017908</name>
</gene>
<evidence type="ECO:0008006" key="3">
    <source>
        <dbReference type="Google" id="ProtNLM"/>
    </source>
</evidence>
<protein>
    <recommendedName>
        <fullName evidence="3">Retrotransposon Copia-like N-terminal domain-containing protein</fullName>
    </recommendedName>
</protein>
<keyword evidence="2" id="KW-1185">Reference proteome</keyword>